<protein>
    <submittedName>
        <fullName evidence="1">Uncharacterized protein</fullName>
    </submittedName>
</protein>
<keyword evidence="2" id="KW-1185">Reference proteome</keyword>
<evidence type="ECO:0000313" key="2">
    <source>
        <dbReference type="Proteomes" id="UP000887013"/>
    </source>
</evidence>
<organism evidence="1 2">
    <name type="scientific">Nephila pilipes</name>
    <name type="common">Giant wood spider</name>
    <name type="synonym">Nephila maculata</name>
    <dbReference type="NCBI Taxonomy" id="299642"/>
    <lineage>
        <taxon>Eukaryota</taxon>
        <taxon>Metazoa</taxon>
        <taxon>Ecdysozoa</taxon>
        <taxon>Arthropoda</taxon>
        <taxon>Chelicerata</taxon>
        <taxon>Arachnida</taxon>
        <taxon>Araneae</taxon>
        <taxon>Araneomorphae</taxon>
        <taxon>Entelegynae</taxon>
        <taxon>Araneoidea</taxon>
        <taxon>Nephilidae</taxon>
        <taxon>Nephila</taxon>
    </lineage>
</organism>
<gene>
    <name evidence="1" type="ORF">NPIL_325631</name>
</gene>
<sequence>MFTLKKTFSHWKKNDLILNVIEDNIIRNEYGTFDYLISLRMQSKNDNENLDETFPDKTELLNEFEMLRKQVELLSNCSYPSLPPTSPTS</sequence>
<dbReference type="Proteomes" id="UP000887013">
    <property type="component" value="Unassembled WGS sequence"/>
</dbReference>
<dbReference type="EMBL" id="BMAW01051129">
    <property type="protein sequence ID" value="GFS78855.1"/>
    <property type="molecule type" value="Genomic_DNA"/>
</dbReference>
<dbReference type="AlphaFoldDB" id="A0A8X6MUR0"/>
<accession>A0A8X6MUR0</accession>
<comment type="caution">
    <text evidence="1">The sequence shown here is derived from an EMBL/GenBank/DDBJ whole genome shotgun (WGS) entry which is preliminary data.</text>
</comment>
<evidence type="ECO:0000313" key="1">
    <source>
        <dbReference type="EMBL" id="GFS78855.1"/>
    </source>
</evidence>
<proteinExistence type="predicted"/>
<name>A0A8X6MUR0_NEPPI</name>
<reference evidence="1" key="1">
    <citation type="submission" date="2020-08" db="EMBL/GenBank/DDBJ databases">
        <title>Multicomponent nature underlies the extraordinary mechanical properties of spider dragline silk.</title>
        <authorList>
            <person name="Kono N."/>
            <person name="Nakamura H."/>
            <person name="Mori M."/>
            <person name="Yoshida Y."/>
            <person name="Ohtoshi R."/>
            <person name="Malay A.D."/>
            <person name="Moran D.A.P."/>
            <person name="Tomita M."/>
            <person name="Numata K."/>
            <person name="Arakawa K."/>
        </authorList>
    </citation>
    <scope>NUCLEOTIDE SEQUENCE</scope>
</reference>